<dbReference type="STRING" id="284577.SAMN05216571_101247"/>
<dbReference type="AlphaFoldDB" id="A0A1G7N7W8"/>
<accession>A0A1G7N7W8</accession>
<dbReference type="PROSITE" id="PS51257">
    <property type="entry name" value="PROKAR_LIPOPROTEIN"/>
    <property type="match status" value="1"/>
</dbReference>
<dbReference type="InterPro" id="IPR058979">
    <property type="entry name" value="LysC-like"/>
</dbReference>
<keyword evidence="3" id="KW-1185">Reference proteome</keyword>
<protein>
    <submittedName>
        <fullName evidence="2">Uncharacterized protein</fullName>
    </submittedName>
</protein>
<proteinExistence type="predicted"/>
<evidence type="ECO:0000256" key="1">
    <source>
        <dbReference type="SAM" id="SignalP"/>
    </source>
</evidence>
<gene>
    <name evidence="2" type="ORF">SAMN05216571_101247</name>
</gene>
<dbReference type="EMBL" id="FNCI01000001">
    <property type="protein sequence ID" value="SDF69430.1"/>
    <property type="molecule type" value="Genomic_DNA"/>
</dbReference>
<feature type="signal peptide" evidence="1">
    <location>
        <begin position="1"/>
        <end position="23"/>
    </location>
</feature>
<organism evidence="2 3">
    <name type="scientific">Onishia taeanensis</name>
    <dbReference type="NCBI Taxonomy" id="284577"/>
    <lineage>
        <taxon>Bacteria</taxon>
        <taxon>Pseudomonadati</taxon>
        <taxon>Pseudomonadota</taxon>
        <taxon>Gammaproteobacteria</taxon>
        <taxon>Oceanospirillales</taxon>
        <taxon>Halomonadaceae</taxon>
        <taxon>Onishia</taxon>
    </lineage>
</organism>
<dbReference type="Pfam" id="PF23793">
    <property type="entry name" value="LysC"/>
    <property type="match status" value="1"/>
</dbReference>
<dbReference type="Proteomes" id="UP000198641">
    <property type="component" value="Unassembled WGS sequence"/>
</dbReference>
<name>A0A1G7N7W8_9GAMM</name>
<keyword evidence="1" id="KW-0732">Signal</keyword>
<sequence length="91" mass="9813">MMRRVIGLASLFLVVSASGCATSQPTPPPEVVTAEVPSYLLHPLPAPPVQVKHNRDLLQLLADYESLRRRANADRAAVVDLLGQPRSAGDM</sequence>
<evidence type="ECO:0000313" key="2">
    <source>
        <dbReference type="EMBL" id="SDF69430.1"/>
    </source>
</evidence>
<feature type="chain" id="PRO_5011466458" evidence="1">
    <location>
        <begin position="24"/>
        <end position="91"/>
    </location>
</feature>
<reference evidence="2 3" key="1">
    <citation type="submission" date="2016-10" db="EMBL/GenBank/DDBJ databases">
        <authorList>
            <person name="de Groot N.N."/>
        </authorList>
    </citation>
    <scope>NUCLEOTIDE SEQUENCE [LARGE SCALE GENOMIC DNA]</scope>
    <source>
        <strain evidence="2 3">BH539</strain>
    </source>
</reference>
<evidence type="ECO:0000313" key="3">
    <source>
        <dbReference type="Proteomes" id="UP000198641"/>
    </source>
</evidence>